<evidence type="ECO:0000313" key="3">
    <source>
        <dbReference type="Proteomes" id="UP000256645"/>
    </source>
</evidence>
<proteinExistence type="predicted"/>
<feature type="region of interest" description="Disordered" evidence="1">
    <location>
        <begin position="202"/>
        <end position="230"/>
    </location>
</feature>
<comment type="caution">
    <text evidence="2">The sequence shown here is derived from an EMBL/GenBank/DDBJ whole genome shotgun (WGS) entry which is preliminary data.</text>
</comment>
<dbReference type="Proteomes" id="UP000256645">
    <property type="component" value="Unassembled WGS sequence"/>
</dbReference>
<dbReference type="AlphaFoldDB" id="A0A3D8QL30"/>
<sequence>MPMPSTVLTPPKRALVRKQGLQHDQLCFPVTPSWSPCNMCRHAVKAALRLSLLAEFRVHFIRLAAPSRSTSKYDAKPEAVRDLEFVDLSGASSKRRAGPFSKTYIMAHRQSGGYKEEPGVGADHRIEGVLAVCGIHAQPYVPSPNEMGRHQRPPPTAETMEGTAWQFASPSRSGLMSSVEGPGVFEVWLSPVPSRVSRRQCLAKGQEAGREGQGRHSQTKPTDAWVTDEPYGHPRLSVQCRWSRREAAGVPQRWPFMGVRSSHLTQPLGSTRLQPSPRQPVQSGQPNLNSLLLWPRLRVIGRRARPYGATSLSLPPQLPTPFAWSASRRFFPRGAAACRVLAPRTLIPVLGQRRGWWLPGGARGDSRTG</sequence>
<gene>
    <name evidence="2" type="ORF">BP6252_11803</name>
</gene>
<evidence type="ECO:0000313" key="2">
    <source>
        <dbReference type="EMBL" id="RDW62370.1"/>
    </source>
</evidence>
<protein>
    <submittedName>
        <fullName evidence="2">Uncharacterized protein</fullName>
    </submittedName>
</protein>
<organism evidence="2 3">
    <name type="scientific">Coleophoma cylindrospora</name>
    <dbReference type="NCBI Taxonomy" id="1849047"/>
    <lineage>
        <taxon>Eukaryota</taxon>
        <taxon>Fungi</taxon>
        <taxon>Dikarya</taxon>
        <taxon>Ascomycota</taxon>
        <taxon>Pezizomycotina</taxon>
        <taxon>Leotiomycetes</taxon>
        <taxon>Helotiales</taxon>
        <taxon>Dermateaceae</taxon>
        <taxon>Coleophoma</taxon>
    </lineage>
</organism>
<name>A0A3D8QL30_9HELO</name>
<evidence type="ECO:0000256" key="1">
    <source>
        <dbReference type="SAM" id="MobiDB-lite"/>
    </source>
</evidence>
<reference evidence="2 3" key="1">
    <citation type="journal article" date="2018" name="IMA Fungus">
        <title>IMA Genome-F 9: Draft genome sequence of Annulohypoxylon stygium, Aspergillus mulundensis, Berkeleyomyces basicola (syn. Thielaviopsis basicola), Ceratocystis smalleyi, two Cercospora beticola strains, Coleophoma cylindrospora, Fusarium fracticaudum, Phialophora cf. hyalina, and Morchella septimelata.</title>
        <authorList>
            <person name="Wingfield B.D."/>
            <person name="Bills G.F."/>
            <person name="Dong Y."/>
            <person name="Huang W."/>
            <person name="Nel W.J."/>
            <person name="Swalarsk-Parry B.S."/>
            <person name="Vaghefi N."/>
            <person name="Wilken P.M."/>
            <person name="An Z."/>
            <person name="de Beer Z.W."/>
            <person name="De Vos L."/>
            <person name="Chen L."/>
            <person name="Duong T.A."/>
            <person name="Gao Y."/>
            <person name="Hammerbacher A."/>
            <person name="Kikkert J.R."/>
            <person name="Li Y."/>
            <person name="Li H."/>
            <person name="Li K."/>
            <person name="Li Q."/>
            <person name="Liu X."/>
            <person name="Ma X."/>
            <person name="Naidoo K."/>
            <person name="Pethybridge S.J."/>
            <person name="Sun J."/>
            <person name="Steenkamp E.T."/>
            <person name="van der Nest M.A."/>
            <person name="van Wyk S."/>
            <person name="Wingfield M.J."/>
            <person name="Xiong C."/>
            <person name="Yue Q."/>
            <person name="Zhang X."/>
        </authorList>
    </citation>
    <scope>NUCLEOTIDE SEQUENCE [LARGE SCALE GENOMIC DNA]</scope>
    <source>
        <strain evidence="2 3">BP6252</strain>
    </source>
</reference>
<keyword evidence="3" id="KW-1185">Reference proteome</keyword>
<accession>A0A3D8QL30</accession>
<dbReference type="EMBL" id="PDLM01000014">
    <property type="protein sequence ID" value="RDW62370.1"/>
    <property type="molecule type" value="Genomic_DNA"/>
</dbReference>